<proteinExistence type="predicted"/>
<dbReference type="SUPFAM" id="SSF55666">
    <property type="entry name" value="Ribonuclease PH domain 2-like"/>
    <property type="match status" value="1"/>
</dbReference>
<dbReference type="Gene3D" id="3.30.230.70">
    <property type="entry name" value="GHMP Kinase, N-terminal domain"/>
    <property type="match status" value="1"/>
</dbReference>
<keyword evidence="1" id="KW-0548">Nucleotidyltransferase</keyword>
<name>A0ABM5MVM3_RICTP</name>
<dbReference type="InterPro" id="IPR036345">
    <property type="entry name" value="ExoRNase_PH_dom2_sf"/>
</dbReference>
<dbReference type="GO" id="GO:0009022">
    <property type="term" value="F:tRNA nucleotidyltransferase activity"/>
    <property type="evidence" value="ECO:0007669"/>
    <property type="project" value="UniProtKB-EC"/>
</dbReference>
<dbReference type="Proteomes" id="UP000007581">
    <property type="component" value="Chromosome"/>
</dbReference>
<organism evidence="1 2">
    <name type="scientific">Rickettsia typhi str. TH1527</name>
    <dbReference type="NCBI Taxonomy" id="1003201"/>
    <lineage>
        <taxon>Bacteria</taxon>
        <taxon>Pseudomonadati</taxon>
        <taxon>Pseudomonadota</taxon>
        <taxon>Alphaproteobacteria</taxon>
        <taxon>Rickettsiales</taxon>
        <taxon>Rickettsiaceae</taxon>
        <taxon>Rickettsieae</taxon>
        <taxon>Rickettsia</taxon>
        <taxon>typhus group</taxon>
    </lineage>
</organism>
<dbReference type="EMBL" id="CP003397">
    <property type="protein sequence ID" value="AFE54461.1"/>
    <property type="molecule type" value="Genomic_DNA"/>
</dbReference>
<accession>A0ABM5MVM3</accession>
<gene>
    <name evidence="1" type="primary">rph</name>
    <name evidence="1" type="ORF">RTTH1527_02980</name>
</gene>
<protein>
    <submittedName>
        <fullName evidence="1">Ribonuclease PH</fullName>
        <ecNumber evidence="1">2.7.7.56</ecNumber>
    </submittedName>
</protein>
<sequence length="51" mass="5595">MLACNGNLIEVQGTAEKEPFSEEQFLAMLKLAKSGVVELFKLQNQVLIAAE</sequence>
<keyword evidence="1" id="KW-0808">Transferase</keyword>
<evidence type="ECO:0000313" key="2">
    <source>
        <dbReference type="Proteomes" id="UP000007581"/>
    </source>
</evidence>
<dbReference type="EC" id="2.7.7.56" evidence="1"/>
<keyword evidence="2" id="KW-1185">Reference proteome</keyword>
<reference evidence="1" key="1">
    <citation type="submission" date="2012-03" db="EMBL/GenBank/DDBJ databases">
        <authorList>
            <person name="Johnson S.L."/>
            <person name="Sims D."/>
            <person name="Han S."/>
            <person name="Bruce D.C."/>
            <person name="Dasch G.A."/>
        </authorList>
    </citation>
    <scope>NUCLEOTIDE SEQUENCE [LARGE SCALE GENOMIC DNA]</scope>
    <source>
        <strain evidence="1">TH1527</strain>
    </source>
</reference>
<evidence type="ECO:0000313" key="1">
    <source>
        <dbReference type="EMBL" id="AFE54461.1"/>
    </source>
</evidence>
<dbReference type="InterPro" id="IPR027408">
    <property type="entry name" value="PNPase/RNase_PH_dom_sf"/>
</dbReference>